<dbReference type="GO" id="GO:0006528">
    <property type="term" value="P:asparagine metabolic process"/>
    <property type="evidence" value="ECO:0007669"/>
    <property type="project" value="TreeGrafter"/>
</dbReference>
<dbReference type="PANTHER" id="PTHR23088">
    <property type="entry name" value="NITRILASE-RELATED"/>
    <property type="match status" value="1"/>
</dbReference>
<sequence>MHRLHRLLPRVALATSPLLAGGLATKTPARSQSTATQKTLRVAVVQMLVGSDKATNLKNAERLVNQACDGNADVVVLPEIWNSPYAVDQFRKHAEPIGHECGPSVSLLKTLAKERNVWIVGGSVPELSDDKVYNTSPIINSDGVLVEKHRKVHLFDIDVPGKIRFFESETLTGGDSATVTPLTEEHALGVAICYDVRFPELAITMRKKGASILVYPGAFNTVTGPPHWELLARARALDAQAFVVCASPARNPDSAYQAYGHSVVVDPWGAPLERCAGHGEEILFADLDLTRVAEVRNSMKLLDQRRPDVYGTFIEGVDWKE</sequence>
<feature type="domain" description="CN hydrolase" evidence="3">
    <location>
        <begin position="40"/>
        <end position="289"/>
    </location>
</feature>
<dbReference type="Proteomes" id="UP000789595">
    <property type="component" value="Unassembled WGS sequence"/>
</dbReference>
<proteinExistence type="predicted"/>
<name>A0A8J2X154_9STRA</name>
<dbReference type="InterPro" id="IPR001110">
    <property type="entry name" value="UPF0012_CS"/>
</dbReference>
<dbReference type="PROSITE" id="PS50263">
    <property type="entry name" value="CN_HYDROLASE"/>
    <property type="match status" value="1"/>
</dbReference>
<evidence type="ECO:0000313" key="5">
    <source>
        <dbReference type="Proteomes" id="UP000789595"/>
    </source>
</evidence>
<dbReference type="AlphaFoldDB" id="A0A8J2X154"/>
<feature type="signal peptide" evidence="2">
    <location>
        <begin position="1"/>
        <end position="24"/>
    </location>
</feature>
<dbReference type="GO" id="GO:0050152">
    <property type="term" value="F:omega-amidase activity"/>
    <property type="evidence" value="ECO:0007669"/>
    <property type="project" value="TreeGrafter"/>
</dbReference>
<evidence type="ECO:0000256" key="1">
    <source>
        <dbReference type="ARBA" id="ARBA00022801"/>
    </source>
</evidence>
<dbReference type="EMBL" id="CAKKNE010000005">
    <property type="protein sequence ID" value="CAH0376612.1"/>
    <property type="molecule type" value="Genomic_DNA"/>
</dbReference>
<evidence type="ECO:0000313" key="4">
    <source>
        <dbReference type="EMBL" id="CAH0376612.1"/>
    </source>
</evidence>
<dbReference type="InterPro" id="IPR036526">
    <property type="entry name" value="C-N_Hydrolase_sf"/>
</dbReference>
<keyword evidence="5" id="KW-1185">Reference proteome</keyword>
<protein>
    <recommendedName>
        <fullName evidence="3">CN hydrolase domain-containing protein</fullName>
    </recommendedName>
</protein>
<reference evidence="4" key="1">
    <citation type="submission" date="2021-11" db="EMBL/GenBank/DDBJ databases">
        <authorList>
            <consortium name="Genoscope - CEA"/>
            <person name="William W."/>
        </authorList>
    </citation>
    <scope>NUCLEOTIDE SEQUENCE</scope>
</reference>
<dbReference type="OrthoDB" id="10250282at2759"/>
<comment type="caution">
    <text evidence="4">The sequence shown here is derived from an EMBL/GenBank/DDBJ whole genome shotgun (WGS) entry which is preliminary data.</text>
</comment>
<dbReference type="PANTHER" id="PTHR23088:SF30">
    <property type="entry name" value="OMEGA-AMIDASE NIT2"/>
    <property type="match status" value="1"/>
</dbReference>
<dbReference type="InterPro" id="IPR045254">
    <property type="entry name" value="Nit1/2_C-N_Hydrolase"/>
</dbReference>
<dbReference type="GO" id="GO:0006541">
    <property type="term" value="P:glutamine metabolic process"/>
    <property type="evidence" value="ECO:0007669"/>
    <property type="project" value="TreeGrafter"/>
</dbReference>
<dbReference type="Pfam" id="PF00795">
    <property type="entry name" value="CN_hydrolase"/>
    <property type="match status" value="1"/>
</dbReference>
<dbReference type="Gene3D" id="3.60.110.10">
    <property type="entry name" value="Carbon-nitrogen hydrolase"/>
    <property type="match status" value="1"/>
</dbReference>
<dbReference type="CDD" id="cd07572">
    <property type="entry name" value="nit"/>
    <property type="match status" value="1"/>
</dbReference>
<dbReference type="InterPro" id="IPR003010">
    <property type="entry name" value="C-N_Hydrolase"/>
</dbReference>
<evidence type="ECO:0000259" key="3">
    <source>
        <dbReference type="PROSITE" id="PS50263"/>
    </source>
</evidence>
<keyword evidence="1" id="KW-0378">Hydrolase</keyword>
<keyword evidence="2" id="KW-0732">Signal</keyword>
<organism evidence="4 5">
    <name type="scientific">Pelagomonas calceolata</name>
    <dbReference type="NCBI Taxonomy" id="35677"/>
    <lineage>
        <taxon>Eukaryota</taxon>
        <taxon>Sar</taxon>
        <taxon>Stramenopiles</taxon>
        <taxon>Ochrophyta</taxon>
        <taxon>Pelagophyceae</taxon>
        <taxon>Pelagomonadales</taxon>
        <taxon>Pelagomonadaceae</taxon>
        <taxon>Pelagomonas</taxon>
    </lineage>
</organism>
<gene>
    <name evidence="4" type="ORF">PECAL_5P12140</name>
</gene>
<dbReference type="SUPFAM" id="SSF56317">
    <property type="entry name" value="Carbon-nitrogen hydrolase"/>
    <property type="match status" value="1"/>
</dbReference>
<feature type="chain" id="PRO_5035306015" description="CN hydrolase domain-containing protein" evidence="2">
    <location>
        <begin position="25"/>
        <end position="321"/>
    </location>
</feature>
<accession>A0A8J2X154</accession>
<dbReference type="GO" id="GO:0005739">
    <property type="term" value="C:mitochondrion"/>
    <property type="evidence" value="ECO:0007669"/>
    <property type="project" value="TreeGrafter"/>
</dbReference>
<dbReference type="GO" id="GO:0006107">
    <property type="term" value="P:oxaloacetate metabolic process"/>
    <property type="evidence" value="ECO:0007669"/>
    <property type="project" value="TreeGrafter"/>
</dbReference>
<dbReference type="PROSITE" id="PS01227">
    <property type="entry name" value="UPF0012"/>
    <property type="match status" value="1"/>
</dbReference>
<evidence type="ECO:0000256" key="2">
    <source>
        <dbReference type="SAM" id="SignalP"/>
    </source>
</evidence>